<dbReference type="AlphaFoldDB" id="A0A8B6X2G4"/>
<feature type="signal peptide" evidence="2">
    <location>
        <begin position="1"/>
        <end position="25"/>
    </location>
</feature>
<dbReference type="RefSeq" id="WP_028310889.1">
    <property type="nucleotide sequence ID" value="NZ_AXWS01000008.1"/>
</dbReference>
<keyword evidence="2" id="KW-0472">Membrane</keyword>
<comment type="subcellular location">
    <subcellularLocation>
        <location evidence="2">Cell membrane</location>
        <topology evidence="2">Lipid-anchor</topology>
    </subcellularLocation>
</comment>
<dbReference type="InterPro" id="IPR003423">
    <property type="entry name" value="OMP_efflux"/>
</dbReference>
<evidence type="ECO:0000313" key="4">
    <source>
        <dbReference type="RefSeq" id="WP_028310889.1"/>
    </source>
</evidence>
<dbReference type="GO" id="GO:0015562">
    <property type="term" value="F:efflux transmembrane transporter activity"/>
    <property type="evidence" value="ECO:0007669"/>
    <property type="project" value="InterPro"/>
</dbReference>
<evidence type="ECO:0000256" key="1">
    <source>
        <dbReference type="ARBA" id="ARBA00007613"/>
    </source>
</evidence>
<evidence type="ECO:0000256" key="2">
    <source>
        <dbReference type="RuleBase" id="RU362097"/>
    </source>
</evidence>
<reference evidence="4" key="1">
    <citation type="submission" date="2025-08" db="UniProtKB">
        <authorList>
            <consortium name="RefSeq"/>
        </authorList>
    </citation>
    <scope>IDENTIFICATION</scope>
</reference>
<evidence type="ECO:0000313" key="3">
    <source>
        <dbReference type="Proteomes" id="UP000675920"/>
    </source>
</evidence>
<dbReference type="Pfam" id="PF02321">
    <property type="entry name" value="OEP"/>
    <property type="match status" value="2"/>
</dbReference>
<dbReference type="SUPFAM" id="SSF56954">
    <property type="entry name" value="Outer membrane efflux proteins (OEP)"/>
    <property type="match status" value="1"/>
</dbReference>
<keyword evidence="2" id="KW-1134">Transmembrane beta strand</keyword>
<dbReference type="PANTHER" id="PTHR30203:SF32">
    <property type="entry name" value="CATION EFFLUX SYSTEM PROTEIN CUSC"/>
    <property type="match status" value="1"/>
</dbReference>
<dbReference type="GO" id="GO:0005886">
    <property type="term" value="C:plasma membrane"/>
    <property type="evidence" value="ECO:0007669"/>
    <property type="project" value="UniProtKB-SubCell"/>
</dbReference>
<comment type="similarity">
    <text evidence="1 2">Belongs to the outer membrane factor (OMF) (TC 1.B.17) family.</text>
</comment>
<dbReference type="OrthoDB" id="9770517at2"/>
<dbReference type="Gene3D" id="1.20.1600.10">
    <property type="entry name" value="Outer membrane efflux proteins (OEP)"/>
    <property type="match status" value="1"/>
</dbReference>
<protein>
    <submittedName>
        <fullName evidence="4">Efflux transporter outer membrane subunit</fullName>
    </submittedName>
</protein>
<dbReference type="Gene3D" id="2.20.200.10">
    <property type="entry name" value="Outer membrane efflux proteins (OEP)"/>
    <property type="match status" value="1"/>
</dbReference>
<keyword evidence="2" id="KW-0449">Lipoprotein</keyword>
<proteinExistence type="inferred from homology"/>
<dbReference type="PROSITE" id="PS51257">
    <property type="entry name" value="PROKAR_LIPOPROTEIN"/>
    <property type="match status" value="1"/>
</dbReference>
<accession>A0A8B6X2G4</accession>
<organism evidence="3 4">
    <name type="scientific">Derxia gummosa DSM 723</name>
    <dbReference type="NCBI Taxonomy" id="1121388"/>
    <lineage>
        <taxon>Bacteria</taxon>
        <taxon>Pseudomonadati</taxon>
        <taxon>Pseudomonadota</taxon>
        <taxon>Betaproteobacteria</taxon>
        <taxon>Burkholderiales</taxon>
        <taxon>Alcaligenaceae</taxon>
        <taxon>Derxia</taxon>
    </lineage>
</organism>
<dbReference type="Proteomes" id="UP000675920">
    <property type="component" value="Unplaced"/>
</dbReference>
<dbReference type="PANTHER" id="PTHR30203">
    <property type="entry name" value="OUTER MEMBRANE CATION EFFLUX PROTEIN"/>
    <property type="match status" value="1"/>
</dbReference>
<keyword evidence="3" id="KW-1185">Reference proteome</keyword>
<name>A0A8B6X2G4_9BURK</name>
<feature type="chain" id="PRO_5034517204" evidence="2">
    <location>
        <begin position="26"/>
        <end position="490"/>
    </location>
</feature>
<sequence length="490" mass="51863">MHKTLNLGALTALAAALLLAGCANLAPDYHQPAAPVPQQWPGVPSGDGTTTIAPGSTATGAPAAARDPADIGWRDFLADARLRRVVGLALDNNRDLRVSALNIERARAQYRVQDAARYPEIAAGASASSQRLPTDLSRLGRAYVGRTDSVTIGISAWEIDFWGRLRNLSEQAAQSYLATEDALRAARISLVAEVSTAWLTLAADGESLRLASETLRSREASLRLTQDKLRLGAASALDMQQARSLVEGARADVENARTLVAQDRNALALLVGGELPADALPADLDITVTQLAELPAGLPSDVLVRRPDVRQAERTLAGANASIGAARAAYFPNISLTANYGTASAELGGLFKGGSAYWTFAPSVNLPIFDMGRRRANVQIAEADRDIAVASYEKAIQSAFREVADALARRATIDSELAARQAAVDASAEALRLTEARYRQGGADYLGVLDAQRSLYAAQQSLIAARLARAGNLVTLYKVLGGGWRDDSAS</sequence>
<keyword evidence="2" id="KW-0812">Transmembrane</keyword>
<dbReference type="NCBIfam" id="TIGR01845">
    <property type="entry name" value="outer_NodT"/>
    <property type="match status" value="1"/>
</dbReference>
<keyword evidence="2" id="KW-0564">Palmitate</keyword>
<dbReference type="InterPro" id="IPR010131">
    <property type="entry name" value="MdtP/NodT-like"/>
</dbReference>
<keyword evidence="2" id="KW-0732">Signal</keyword>